<keyword evidence="4 6" id="KW-0067">ATP-binding</keyword>
<dbReference type="AlphaFoldDB" id="A0A191T4L5"/>
<dbReference type="GO" id="GO:0005524">
    <property type="term" value="F:ATP binding"/>
    <property type="evidence" value="ECO:0007669"/>
    <property type="project" value="UniProtKB-UniRule"/>
</dbReference>
<evidence type="ECO:0000256" key="5">
    <source>
        <dbReference type="ARBA" id="ARBA00048539"/>
    </source>
</evidence>
<dbReference type="GO" id="GO:0009507">
    <property type="term" value="C:chloroplast"/>
    <property type="evidence" value="ECO:0007669"/>
    <property type="project" value="UniProtKB-SubCell"/>
</dbReference>
<evidence type="ECO:0000256" key="1">
    <source>
        <dbReference type="ARBA" id="ARBA00022598"/>
    </source>
</evidence>
<dbReference type="Gene3D" id="3.40.50.620">
    <property type="entry name" value="HUPs"/>
    <property type="match status" value="1"/>
</dbReference>
<dbReference type="SUPFAM" id="SSF52402">
    <property type="entry name" value="Adenine nucleotide alpha hydrolases-like"/>
    <property type="match status" value="1"/>
</dbReference>
<dbReference type="GeneID" id="27984690"/>
<evidence type="ECO:0000256" key="2">
    <source>
        <dbReference type="ARBA" id="ARBA00022694"/>
    </source>
</evidence>
<dbReference type="InterPro" id="IPR011063">
    <property type="entry name" value="TilS/TtcA_N"/>
</dbReference>
<keyword evidence="1 6" id="KW-0436">Ligase</keyword>
<comment type="function">
    <text evidence="6">Ligates lysine onto the cytidine present at position 34 of the AUA codon-specific tRNA(Ile) that contains the anticodon CAU, in an ATP-dependent manner. Cytidine is converted to lysidine, thus changing the amino acid specificity of the tRNA from methionine to isoleucine.</text>
</comment>
<dbReference type="RefSeq" id="YP_009258424.1">
    <property type="nucleotide sequence ID" value="NC_030355.1"/>
</dbReference>
<geneLocation type="chloroplast" evidence="8"/>
<feature type="binding site" evidence="6">
    <location>
        <begin position="42"/>
        <end position="47"/>
    </location>
    <ligand>
        <name>ATP</name>
        <dbReference type="ChEBI" id="CHEBI:30616"/>
    </ligand>
</feature>
<dbReference type="GO" id="GO:0006400">
    <property type="term" value="P:tRNA modification"/>
    <property type="evidence" value="ECO:0007669"/>
    <property type="project" value="UniProtKB-UniRule"/>
</dbReference>
<feature type="domain" description="tRNA(Ile)-lysidine/2-thiocytidine synthase N-terminal" evidence="7">
    <location>
        <begin position="37"/>
        <end position="248"/>
    </location>
</feature>
<evidence type="ECO:0000259" key="7">
    <source>
        <dbReference type="Pfam" id="PF01171"/>
    </source>
</evidence>
<reference evidence="8" key="1">
    <citation type="journal article" date="2016" name="Front. Plant Sci.">
        <title>Comparative Chloroplast Genome Analyses of Streptophyte Green Algae Uncover Major Structural Alterations in the Klebsormidiophyceae, Coleochaetophyceae and Zygnematophyceae.</title>
        <authorList>
            <person name="Lemieux C."/>
            <person name="Otis C."/>
            <person name="Turmel M."/>
        </authorList>
    </citation>
    <scope>NUCLEOTIDE SEQUENCE</scope>
</reference>
<keyword evidence="8" id="KW-0150">Chloroplast</keyword>
<accession>A0A191T4L5</accession>
<name>A0A191T4L5_SPIMX</name>
<organism evidence="8">
    <name type="scientific">Spirogyra maxima</name>
    <name type="common">Green alga</name>
    <dbReference type="NCBI Taxonomy" id="3180"/>
    <lineage>
        <taxon>Eukaryota</taxon>
        <taxon>Viridiplantae</taxon>
        <taxon>Streptophyta</taxon>
        <taxon>Zygnematophyceae</taxon>
        <taxon>Zygnematophycidae</taxon>
        <taxon>Spirogyrales</taxon>
        <taxon>Spirogyraceae</taxon>
        <taxon>Spirogyra</taxon>
    </lineage>
</organism>
<dbReference type="GO" id="GO:0032267">
    <property type="term" value="F:tRNA(Ile)-lysidine synthase activity"/>
    <property type="evidence" value="ECO:0007669"/>
    <property type="project" value="UniProtKB-EC"/>
</dbReference>
<dbReference type="EMBL" id="KU646489">
    <property type="protein sequence ID" value="ANI25336.1"/>
    <property type="molecule type" value="Genomic_DNA"/>
</dbReference>
<dbReference type="HAMAP" id="MF_01161">
    <property type="entry name" value="tRNA_Ile_lys_synt"/>
    <property type="match status" value="1"/>
</dbReference>
<evidence type="ECO:0000256" key="3">
    <source>
        <dbReference type="ARBA" id="ARBA00022741"/>
    </source>
</evidence>
<dbReference type="PANTHER" id="PTHR43033:SF1">
    <property type="entry name" value="TRNA(ILE)-LYSIDINE SYNTHASE-RELATED"/>
    <property type="match status" value="1"/>
</dbReference>
<dbReference type="InterPro" id="IPR014729">
    <property type="entry name" value="Rossmann-like_a/b/a_fold"/>
</dbReference>
<dbReference type="CDD" id="cd01992">
    <property type="entry name" value="TilS_N"/>
    <property type="match status" value="1"/>
</dbReference>
<evidence type="ECO:0000313" key="8">
    <source>
        <dbReference type="EMBL" id="ANI25336.1"/>
    </source>
</evidence>
<evidence type="ECO:0000256" key="4">
    <source>
        <dbReference type="ARBA" id="ARBA00022840"/>
    </source>
</evidence>
<comment type="catalytic activity">
    <reaction evidence="5 6">
        <text>cytidine(34) in tRNA(Ile2) + L-lysine + ATP = lysidine(34) in tRNA(Ile2) + AMP + diphosphate + H(+)</text>
        <dbReference type="Rhea" id="RHEA:43744"/>
        <dbReference type="Rhea" id="RHEA-COMP:10625"/>
        <dbReference type="Rhea" id="RHEA-COMP:10670"/>
        <dbReference type="ChEBI" id="CHEBI:15378"/>
        <dbReference type="ChEBI" id="CHEBI:30616"/>
        <dbReference type="ChEBI" id="CHEBI:32551"/>
        <dbReference type="ChEBI" id="CHEBI:33019"/>
        <dbReference type="ChEBI" id="CHEBI:82748"/>
        <dbReference type="ChEBI" id="CHEBI:83665"/>
        <dbReference type="ChEBI" id="CHEBI:456215"/>
        <dbReference type="EC" id="6.3.4.19"/>
    </reaction>
</comment>
<proteinExistence type="inferred from homology"/>
<dbReference type="InterPro" id="IPR012094">
    <property type="entry name" value="tRNA_Ile_lys_synt"/>
</dbReference>
<keyword evidence="3 6" id="KW-0547">Nucleotide-binding</keyword>
<dbReference type="EC" id="6.3.4.19" evidence="6"/>
<keyword evidence="2 6" id="KW-0819">tRNA processing</keyword>
<comment type="domain">
    <text evidence="6">The N-terminal region contains the highly conserved SGGXDS motif, predicted to be a P-loop motif involved in ATP binding.</text>
</comment>
<sequence length="338" mass="40554">MSNQLTNNQFYRKDLHILYLVNNIISEKKLLQPYKRILIATSGGQDSICIMKILFRLQPKWDWQLGIIHCDHKWNSISKSQASYVSQLAQTMELDYYQAITINVVNSETSARDWRYQLMKHIAYRHKYTSIVTAHTASDRIETFIFNMMRGTGITGLQSLRWKRFFYYKQIISIFSLYENIEIIFKVNCQENKNKVKRNIKTSMQIVRPLLNITRAQIRGLLDTWRFPVWLDPTNRSIKIDRNRIRHKFFPYIRLFFHPKVDQLIAQWIELTCCESIYVDNISTYIRSKIEILISRKKKNTHIALPIEILYSFPIFLQRRIIKQFLEKETGKKFFFTK</sequence>
<keyword evidence="8" id="KW-0934">Plastid</keyword>
<gene>
    <name evidence="6 8" type="primary">tilS</name>
</gene>
<evidence type="ECO:0000256" key="6">
    <source>
        <dbReference type="HAMAP-Rule" id="MF_01161"/>
    </source>
</evidence>
<dbReference type="PANTHER" id="PTHR43033">
    <property type="entry name" value="TRNA(ILE)-LYSIDINE SYNTHASE-RELATED"/>
    <property type="match status" value="1"/>
</dbReference>
<comment type="subcellular location">
    <subcellularLocation>
        <location evidence="6">Plastid</location>
        <location evidence="6">Chloroplast</location>
    </subcellularLocation>
</comment>
<protein>
    <recommendedName>
        <fullName evidence="6">tRNA(Ile)-lysidine synthase, chloroplastic</fullName>
        <ecNumber evidence="6">6.3.4.19</ecNumber>
    </recommendedName>
    <alternativeName>
        <fullName evidence="6">tRNA(Ile)-2-lysyl-cytidine synthase</fullName>
    </alternativeName>
    <alternativeName>
        <fullName evidence="6">tRNA(Ile)-lysidine synthetase</fullName>
    </alternativeName>
</protein>
<dbReference type="Pfam" id="PF01171">
    <property type="entry name" value="ATP_bind_3"/>
    <property type="match status" value="1"/>
</dbReference>
<dbReference type="SUPFAM" id="SSF82829">
    <property type="entry name" value="MesJ substrate recognition domain-like"/>
    <property type="match status" value="1"/>
</dbReference>
<comment type="similarity">
    <text evidence="6">Belongs to the tRNA(Ile)-lysidine synthase family.</text>
</comment>
<dbReference type="NCBIfam" id="TIGR02432">
    <property type="entry name" value="lysidine_TilS_N"/>
    <property type="match status" value="1"/>
</dbReference>
<dbReference type="InterPro" id="IPR012795">
    <property type="entry name" value="tRNA_Ile_lys_synt_N"/>
</dbReference>